<name>A0A6G8KYJ7_9MICO</name>
<evidence type="ECO:0000256" key="3">
    <source>
        <dbReference type="ARBA" id="ARBA00023172"/>
    </source>
</evidence>
<dbReference type="InterPro" id="IPR013762">
    <property type="entry name" value="Integrase-like_cat_sf"/>
</dbReference>
<gene>
    <name evidence="7" type="ORF">EW640_10475</name>
</gene>
<proteinExistence type="inferred from homology"/>
<dbReference type="InterPro" id="IPR053876">
    <property type="entry name" value="Phage_int_M"/>
</dbReference>
<evidence type="ECO:0000256" key="1">
    <source>
        <dbReference type="ARBA" id="ARBA00008857"/>
    </source>
</evidence>
<accession>A0A6G8KYJ7</accession>
<dbReference type="SUPFAM" id="SSF56349">
    <property type="entry name" value="DNA breaking-rejoining enzymes"/>
    <property type="match status" value="1"/>
</dbReference>
<dbReference type="KEGG" id="blut:EW640_10475"/>
<protein>
    <submittedName>
        <fullName evidence="7">Site-specific integrase</fullName>
    </submittedName>
</protein>
<dbReference type="PROSITE" id="PS51900">
    <property type="entry name" value="CB"/>
    <property type="match status" value="1"/>
</dbReference>
<evidence type="ECO:0000259" key="6">
    <source>
        <dbReference type="PROSITE" id="PS51900"/>
    </source>
</evidence>
<dbReference type="PANTHER" id="PTHR30349">
    <property type="entry name" value="PHAGE INTEGRASE-RELATED"/>
    <property type="match status" value="1"/>
</dbReference>
<evidence type="ECO:0000256" key="4">
    <source>
        <dbReference type="PROSITE-ProRule" id="PRU01248"/>
    </source>
</evidence>
<evidence type="ECO:0000313" key="8">
    <source>
        <dbReference type="Proteomes" id="UP000501518"/>
    </source>
</evidence>
<feature type="domain" description="Tyr recombinase" evidence="5">
    <location>
        <begin position="167"/>
        <end position="356"/>
    </location>
</feature>
<keyword evidence="3" id="KW-0233">DNA recombination</keyword>
<dbReference type="Gene3D" id="1.10.443.10">
    <property type="entry name" value="Intergrase catalytic core"/>
    <property type="match status" value="1"/>
</dbReference>
<dbReference type="GO" id="GO:0006310">
    <property type="term" value="P:DNA recombination"/>
    <property type="evidence" value="ECO:0007669"/>
    <property type="project" value="UniProtKB-KW"/>
</dbReference>
<dbReference type="CDD" id="cd01189">
    <property type="entry name" value="INT_ICEBs1_C_like"/>
    <property type="match status" value="1"/>
</dbReference>
<dbReference type="InterPro" id="IPR050090">
    <property type="entry name" value="Tyrosine_recombinase_XerCD"/>
</dbReference>
<dbReference type="GO" id="GO:0003677">
    <property type="term" value="F:DNA binding"/>
    <property type="evidence" value="ECO:0007669"/>
    <property type="project" value="UniProtKB-UniRule"/>
</dbReference>
<dbReference type="GO" id="GO:0015074">
    <property type="term" value="P:DNA integration"/>
    <property type="evidence" value="ECO:0007669"/>
    <property type="project" value="InterPro"/>
</dbReference>
<evidence type="ECO:0000313" key="7">
    <source>
        <dbReference type="EMBL" id="QIN29655.1"/>
    </source>
</evidence>
<dbReference type="InterPro" id="IPR044068">
    <property type="entry name" value="CB"/>
</dbReference>
<dbReference type="Pfam" id="PF22022">
    <property type="entry name" value="Phage_int_M"/>
    <property type="match status" value="1"/>
</dbReference>
<dbReference type="PANTHER" id="PTHR30349:SF64">
    <property type="entry name" value="PROPHAGE INTEGRASE INTD-RELATED"/>
    <property type="match status" value="1"/>
</dbReference>
<dbReference type="InterPro" id="IPR002104">
    <property type="entry name" value="Integrase_catalytic"/>
</dbReference>
<comment type="similarity">
    <text evidence="1">Belongs to the 'phage' integrase family.</text>
</comment>
<dbReference type="EMBL" id="CP035810">
    <property type="protein sequence ID" value="QIN29655.1"/>
    <property type="molecule type" value="Genomic_DNA"/>
</dbReference>
<dbReference type="Pfam" id="PF00589">
    <property type="entry name" value="Phage_integrase"/>
    <property type="match status" value="1"/>
</dbReference>
<dbReference type="InterPro" id="IPR010998">
    <property type="entry name" value="Integrase_recombinase_N"/>
</dbReference>
<dbReference type="InterPro" id="IPR011010">
    <property type="entry name" value="DNA_brk_join_enz"/>
</dbReference>
<dbReference type="AlphaFoldDB" id="A0A6G8KYJ7"/>
<dbReference type="Proteomes" id="UP000501518">
    <property type="component" value="Chromosome"/>
</dbReference>
<sequence length="384" mass="42492">MATIDLRPMKSGRIRYRVRWYESGRRQTATFESESDARGFKHLIEASGGDRQKATLQFAQTKREGATLTEVAARWISTSRGTEDTKSKYRSLLARHIDPVIGYQPIAELRPADLDEAVQTWAQSGLAAKTVHNIMGVVSPALSMAVRDKLIDMSPAAGIRLPSVPKGDERFLTVSEVKHFVSCFHQHYRDMVTFMAWTGLRYGEMEALRASDIQQVAGDLYVSVNKARVGAGAKRRVGPPKSKAGRRMVSLPAPAATAARNAMGRCASSSDILFPTVEGNYVINSRLRERYWDPAREKAGLPGITPHDLRHTHASWCIQQGLDLLLVQRRLGHESIKTTVDRYGHLRPDYGAVTVSALNTLSRSAPTSLFDQAEPLISSRGRPG</sequence>
<organism evidence="7 8">
    <name type="scientific">Brevibacterium luteolum</name>
    <dbReference type="NCBI Taxonomy" id="199591"/>
    <lineage>
        <taxon>Bacteria</taxon>
        <taxon>Bacillati</taxon>
        <taxon>Actinomycetota</taxon>
        <taxon>Actinomycetes</taxon>
        <taxon>Micrococcales</taxon>
        <taxon>Brevibacteriaceae</taxon>
        <taxon>Brevibacterium</taxon>
    </lineage>
</organism>
<keyword evidence="2 4" id="KW-0238">DNA-binding</keyword>
<dbReference type="RefSeq" id="WP_165884047.1">
    <property type="nucleotide sequence ID" value="NZ_CP035810.1"/>
</dbReference>
<evidence type="ECO:0000256" key="2">
    <source>
        <dbReference type="ARBA" id="ARBA00023125"/>
    </source>
</evidence>
<dbReference type="Gene3D" id="1.10.150.130">
    <property type="match status" value="1"/>
</dbReference>
<evidence type="ECO:0000259" key="5">
    <source>
        <dbReference type="PROSITE" id="PS51898"/>
    </source>
</evidence>
<dbReference type="PROSITE" id="PS51898">
    <property type="entry name" value="TYR_RECOMBINASE"/>
    <property type="match status" value="1"/>
</dbReference>
<feature type="domain" description="Core-binding (CB)" evidence="6">
    <location>
        <begin position="66"/>
        <end position="146"/>
    </location>
</feature>
<reference evidence="7 8" key="1">
    <citation type="submission" date="2019-02" db="EMBL/GenBank/DDBJ databases">
        <title>Complete Genome Sequence and Methylome Analysis of Brevibacterium luteolum NEB1784.</title>
        <authorList>
            <person name="Fomenkov A."/>
            <person name="Roberts R.J."/>
        </authorList>
    </citation>
    <scope>NUCLEOTIDE SEQUENCE [LARGE SCALE GENOMIC DNA]</scope>
    <source>
        <strain evidence="7 8">NEB1784</strain>
    </source>
</reference>